<evidence type="ECO:0000313" key="1">
    <source>
        <dbReference type="EMBL" id="KTD07523.1"/>
    </source>
</evidence>
<dbReference type="Proteomes" id="UP000054715">
    <property type="component" value="Unassembled WGS sequence"/>
</dbReference>
<name>A0A0W0UI26_9GAMM</name>
<evidence type="ECO:0008006" key="3">
    <source>
        <dbReference type="Google" id="ProtNLM"/>
    </source>
</evidence>
<evidence type="ECO:0000313" key="2">
    <source>
        <dbReference type="Proteomes" id="UP000054715"/>
    </source>
</evidence>
<dbReference type="RefSeq" id="WP_058449633.1">
    <property type="nucleotide sequence ID" value="NZ_LNYG01000013.1"/>
</dbReference>
<dbReference type="EMBL" id="LNYG01000013">
    <property type="protein sequence ID" value="KTD07523.1"/>
    <property type="molecule type" value="Genomic_DNA"/>
</dbReference>
<comment type="caution">
    <text evidence="1">The sequence shown here is derived from an EMBL/GenBank/DDBJ whole genome shotgun (WGS) entry which is preliminary data.</text>
</comment>
<dbReference type="AlphaFoldDB" id="A0A0W0UI26"/>
<proteinExistence type="predicted"/>
<accession>A0A0W0UI26</accession>
<gene>
    <name evidence="1" type="ORF">Ljam_1718</name>
</gene>
<organism evidence="1 2">
    <name type="scientific">Legionella jamestowniensis</name>
    <dbReference type="NCBI Taxonomy" id="455"/>
    <lineage>
        <taxon>Bacteria</taxon>
        <taxon>Pseudomonadati</taxon>
        <taxon>Pseudomonadota</taxon>
        <taxon>Gammaproteobacteria</taxon>
        <taxon>Legionellales</taxon>
        <taxon>Legionellaceae</taxon>
        <taxon>Legionella</taxon>
    </lineage>
</organism>
<protein>
    <recommendedName>
        <fullName evidence="3">F-box domain-containing protein</fullName>
    </recommendedName>
</protein>
<sequence>MYINSLLTKFFKNDESFNKLDDYLPRECWLNILEYLQKDREINTLRLVSTEMQRATTLTKAGRKYYQRKDNFFNTYKKIKAVSQRDNNYELFFVSHLKTQVAIIKEQLITPSNTFSLYIYFDNSLQSDKEKAYLAQQLGTWGAEFISSQIRSITWYNYPSDYFNSKGQGSSYWSSNKTVKHIVNSMDSDAKLSSIYNHVILIFTIEASESNHFIQSLVEQKNKYQSKLPFIIIVSLNPLIKLEDFQYPILKLFSISPGYREKLADTFFLNNIHPDLWTNTSYRYEFYYRRKMENIAKEISNLFENLINIKESLQTHTDNQHMNGP</sequence>
<dbReference type="OrthoDB" id="5635387at2"/>
<dbReference type="PATRIC" id="fig|455.5.peg.1811"/>
<reference evidence="1 2" key="1">
    <citation type="submission" date="2015-11" db="EMBL/GenBank/DDBJ databases">
        <title>Genomic analysis of 38 Legionella species identifies large and diverse effector repertoires.</title>
        <authorList>
            <person name="Burstein D."/>
            <person name="Amaro F."/>
            <person name="Zusman T."/>
            <person name="Lifshitz Z."/>
            <person name="Cohen O."/>
            <person name="Gilbert J.A."/>
            <person name="Pupko T."/>
            <person name="Shuman H.A."/>
            <person name="Segal G."/>
        </authorList>
    </citation>
    <scope>NUCLEOTIDE SEQUENCE [LARGE SCALE GENOMIC DNA]</scope>
    <source>
        <strain evidence="1 2">JA-26-G1-E2</strain>
    </source>
</reference>